<name>K2G4Z5_9BACT</name>
<dbReference type="EMBL" id="AMFJ01000182">
    <property type="protein sequence ID" value="EKE29382.1"/>
    <property type="molecule type" value="Genomic_DNA"/>
</dbReference>
<reference evidence="1" key="1">
    <citation type="journal article" date="2012" name="Science">
        <title>Fermentation, hydrogen, and sulfur metabolism in multiple uncultivated bacterial phyla.</title>
        <authorList>
            <person name="Wrighton K.C."/>
            <person name="Thomas B.C."/>
            <person name="Sharon I."/>
            <person name="Miller C.S."/>
            <person name="Castelle C.J."/>
            <person name="VerBerkmoes N.C."/>
            <person name="Wilkins M.J."/>
            <person name="Hettich R.L."/>
            <person name="Lipton M.S."/>
            <person name="Williams K.H."/>
            <person name="Long P.E."/>
            <person name="Banfield J.F."/>
        </authorList>
    </citation>
    <scope>NUCLEOTIDE SEQUENCE [LARGE SCALE GENOMIC DNA]</scope>
</reference>
<accession>K2G4Z5</accession>
<organism evidence="1">
    <name type="scientific">uncultured bacterium</name>
    <name type="common">gcode 4</name>
    <dbReference type="NCBI Taxonomy" id="1234023"/>
    <lineage>
        <taxon>Bacteria</taxon>
        <taxon>environmental samples</taxon>
    </lineage>
</organism>
<protein>
    <submittedName>
        <fullName evidence="1">Uncharacterized protein</fullName>
    </submittedName>
</protein>
<evidence type="ECO:0000313" key="1">
    <source>
        <dbReference type="EMBL" id="EKE29382.1"/>
    </source>
</evidence>
<sequence>MKDDTLLINTGRQTDEGAISSAPAALSDDLNKLLSSKHELISNIIDLDIEWDETNLFRIFKRASRDYVYSILWITVDPKIFEQMTETLNKQRRILEDWKPDNYKTIPLNKAA</sequence>
<gene>
    <name evidence="1" type="ORF">ACD_2C00182G0007</name>
</gene>
<dbReference type="AlphaFoldDB" id="K2G4Z5"/>
<proteinExistence type="predicted"/>
<comment type="caution">
    <text evidence="1">The sequence shown here is derived from an EMBL/GenBank/DDBJ whole genome shotgun (WGS) entry which is preliminary data.</text>
</comment>